<dbReference type="RefSeq" id="WP_192599977.1">
    <property type="nucleotide sequence ID" value="NZ_JADBEL010000024.1"/>
</dbReference>
<sequence>MLNDLFYRMRDVKNSRKEVAVTGNRTGQPLHLLTERQCNVRIDTEGLEGDATLSIKFEESEDGLEFNEIGTFPIPDPHHGVLFAQFQPYVRYQLIVGGIEPNMNLTISF</sequence>
<dbReference type="Proteomes" id="UP000658225">
    <property type="component" value="Unassembled WGS sequence"/>
</dbReference>
<gene>
    <name evidence="1" type="ORF">H4683_003440</name>
</gene>
<proteinExistence type="predicted"/>
<evidence type="ECO:0000313" key="1">
    <source>
        <dbReference type="EMBL" id="MBE1556317.1"/>
    </source>
</evidence>
<reference evidence="1" key="1">
    <citation type="submission" date="2020-10" db="EMBL/GenBank/DDBJ databases">
        <title>Genomic Encyclopedia of Type Strains, Phase IV (KMG-IV): sequencing the most valuable type-strain genomes for metagenomic binning, comparative biology and taxonomic classification.</title>
        <authorList>
            <person name="Goeker M."/>
        </authorList>
    </citation>
    <scope>NUCLEOTIDE SEQUENCE</scope>
    <source>
        <strain evidence="1">DSM 13886</strain>
    </source>
</reference>
<protein>
    <submittedName>
        <fullName evidence="1">Uncharacterized protein</fullName>
    </submittedName>
</protein>
<accession>A0A927MNW3</accession>
<organism evidence="1 2">
    <name type="scientific">Sporosarcina limicola</name>
    <dbReference type="NCBI Taxonomy" id="34101"/>
    <lineage>
        <taxon>Bacteria</taxon>
        <taxon>Bacillati</taxon>
        <taxon>Bacillota</taxon>
        <taxon>Bacilli</taxon>
        <taxon>Bacillales</taxon>
        <taxon>Caryophanaceae</taxon>
        <taxon>Sporosarcina</taxon>
    </lineage>
</organism>
<dbReference type="AlphaFoldDB" id="A0A927MNW3"/>
<keyword evidence="2" id="KW-1185">Reference proteome</keyword>
<evidence type="ECO:0000313" key="2">
    <source>
        <dbReference type="Proteomes" id="UP000658225"/>
    </source>
</evidence>
<name>A0A927MNW3_9BACL</name>
<dbReference type="EMBL" id="JADBEL010000024">
    <property type="protein sequence ID" value="MBE1556317.1"/>
    <property type="molecule type" value="Genomic_DNA"/>
</dbReference>
<comment type="caution">
    <text evidence="1">The sequence shown here is derived from an EMBL/GenBank/DDBJ whole genome shotgun (WGS) entry which is preliminary data.</text>
</comment>